<dbReference type="PANTHER" id="PTHR46638:SF1">
    <property type="entry name" value="CORRINOID ADENOSYLTRANSFERASE"/>
    <property type="match status" value="1"/>
</dbReference>
<sequence length="173" mass="19104">MDKGYFQIYTGTGKGKTTAALGLTMRAAGAGLSVYIGQFIKSMEYHEIGILRDRFPEVTVELYGIEGCIVNREPDANDKKAAADGLARAAEILMSGSYDIMILDEFFIAMNFGLISEKQAMDLVDSKAEGTELIMTGRYAPEALIDRADLVTDMNEVRHYWTQGVEARDGIER</sequence>
<dbReference type="Pfam" id="PF02572">
    <property type="entry name" value="CobA_CobO_BtuR"/>
    <property type="match status" value="1"/>
</dbReference>
<keyword evidence="2" id="KW-1185">Reference proteome</keyword>
<dbReference type="Proteomes" id="UP000295500">
    <property type="component" value="Unassembled WGS sequence"/>
</dbReference>
<name>A0A4R6PYK2_9FIRM</name>
<dbReference type="RefSeq" id="WP_207668014.1">
    <property type="nucleotide sequence ID" value="NZ_CALCQM010000069.1"/>
</dbReference>
<dbReference type="InterPro" id="IPR003724">
    <property type="entry name" value="CblAdoTrfase_CobA"/>
</dbReference>
<evidence type="ECO:0000313" key="2">
    <source>
        <dbReference type="Proteomes" id="UP000295500"/>
    </source>
</evidence>
<dbReference type="GO" id="GO:0005524">
    <property type="term" value="F:ATP binding"/>
    <property type="evidence" value="ECO:0007669"/>
    <property type="project" value="InterPro"/>
</dbReference>
<dbReference type="PANTHER" id="PTHR46638">
    <property type="entry name" value="CORRINOID ADENOSYLTRANSFERASE"/>
    <property type="match status" value="1"/>
</dbReference>
<dbReference type="AlphaFoldDB" id="A0A4R6PYK2"/>
<evidence type="ECO:0000313" key="1">
    <source>
        <dbReference type="EMBL" id="TDP49406.1"/>
    </source>
</evidence>
<dbReference type="Gene3D" id="3.40.50.300">
    <property type="entry name" value="P-loop containing nucleotide triphosphate hydrolases"/>
    <property type="match status" value="1"/>
</dbReference>
<dbReference type="EMBL" id="SNXO01000047">
    <property type="protein sequence ID" value="TDP49406.1"/>
    <property type="molecule type" value="Genomic_DNA"/>
</dbReference>
<proteinExistence type="predicted"/>
<dbReference type="SUPFAM" id="SSF52540">
    <property type="entry name" value="P-loop containing nucleoside triphosphate hydrolases"/>
    <property type="match status" value="1"/>
</dbReference>
<accession>A0A4R6PYK2</accession>
<dbReference type="GO" id="GO:0009236">
    <property type="term" value="P:cobalamin biosynthetic process"/>
    <property type="evidence" value="ECO:0007669"/>
    <property type="project" value="InterPro"/>
</dbReference>
<organism evidence="1 2">
    <name type="scientific">Aminicella lysinilytica</name>
    <dbReference type="NCBI Taxonomy" id="433323"/>
    <lineage>
        <taxon>Bacteria</taxon>
        <taxon>Bacillati</taxon>
        <taxon>Bacillota</taxon>
        <taxon>Clostridia</taxon>
        <taxon>Peptostreptococcales</taxon>
        <taxon>Anaerovoracaceae</taxon>
        <taxon>Aminicella</taxon>
    </lineage>
</organism>
<dbReference type="InterPro" id="IPR027417">
    <property type="entry name" value="P-loop_NTPase"/>
</dbReference>
<gene>
    <name evidence="1" type="ORF">EV211_1474</name>
</gene>
<reference evidence="1 2" key="1">
    <citation type="submission" date="2019-03" db="EMBL/GenBank/DDBJ databases">
        <title>Genomic Encyclopedia of Type Strains, Phase IV (KMG-IV): sequencing the most valuable type-strain genomes for metagenomic binning, comparative biology and taxonomic classification.</title>
        <authorList>
            <person name="Goeker M."/>
        </authorList>
    </citation>
    <scope>NUCLEOTIDE SEQUENCE [LARGE SCALE GENOMIC DNA]</scope>
    <source>
        <strain evidence="1 2">DSM 28287</strain>
    </source>
</reference>
<comment type="caution">
    <text evidence="1">The sequence shown here is derived from an EMBL/GenBank/DDBJ whole genome shotgun (WGS) entry which is preliminary data.</text>
</comment>
<protein>
    <submittedName>
        <fullName evidence="1">Cob(I)yrinic acid a,c-diamide adenosyltransferase</fullName>
    </submittedName>
</protein>
<dbReference type="GO" id="GO:0008817">
    <property type="term" value="F:corrinoid adenosyltransferase activity"/>
    <property type="evidence" value="ECO:0007669"/>
    <property type="project" value="InterPro"/>
</dbReference>
<keyword evidence="1" id="KW-0808">Transferase</keyword>
<dbReference type="PIRSF" id="PIRSF015617">
    <property type="entry name" value="Adensltrnsf_CobA"/>
    <property type="match status" value="1"/>
</dbReference>